<protein>
    <submittedName>
        <fullName evidence="2">G_PROTEIN_RECEP_F1_2 domain-containing protein</fullName>
    </submittedName>
</protein>
<organism evidence="1 2">
    <name type="scientific">Rhabditophanes sp. KR3021</name>
    <dbReference type="NCBI Taxonomy" id="114890"/>
    <lineage>
        <taxon>Eukaryota</taxon>
        <taxon>Metazoa</taxon>
        <taxon>Ecdysozoa</taxon>
        <taxon>Nematoda</taxon>
        <taxon>Chromadorea</taxon>
        <taxon>Rhabditida</taxon>
        <taxon>Tylenchina</taxon>
        <taxon>Panagrolaimomorpha</taxon>
        <taxon>Strongyloidoidea</taxon>
        <taxon>Alloionematidae</taxon>
        <taxon>Rhabditophanes</taxon>
    </lineage>
</organism>
<evidence type="ECO:0000313" key="2">
    <source>
        <dbReference type="WBParaSite" id="RSKR_0000545700.1"/>
    </source>
</evidence>
<evidence type="ECO:0000313" key="1">
    <source>
        <dbReference type="Proteomes" id="UP000095286"/>
    </source>
</evidence>
<dbReference type="Proteomes" id="UP000095286">
    <property type="component" value="Unplaced"/>
</dbReference>
<accession>A0AC35TXP5</accession>
<proteinExistence type="predicted"/>
<name>A0AC35TXP5_9BILA</name>
<dbReference type="WBParaSite" id="RSKR_0000545700.1">
    <property type="protein sequence ID" value="RSKR_0000545700.1"/>
    <property type="gene ID" value="RSKR_0000545700"/>
</dbReference>
<reference evidence="2" key="1">
    <citation type="submission" date="2016-11" db="UniProtKB">
        <authorList>
            <consortium name="WormBaseParasite"/>
        </authorList>
    </citation>
    <scope>IDENTIFICATION</scope>
    <source>
        <strain evidence="2">KR3021</strain>
    </source>
</reference>
<sequence>MFAANLSDTTSMSVLATLPLNEVDSEVPSPLLSDYIEMSYLALVLLIGVPLNIKVLLNLFHSLNDRNLQNSAKAQRRFTLLKIHLNISDLGILLINALGKMVWLFSYQWFGGDLMCRIFNFLNMFTLYLSSNIIVIIALDRLRNVLHAKQIRNPVVDLMVIKQLILTAYILALFWSLPQLYVWEVQNIFPDVPGGWYQCTDVWSLRKRFETIYALRTSYIDQVMFMNNSELIYNISHLVLVFWGPITILLVAYAIIAVKVIHYSLSVPGRAQQQLTCRPNVDTEQSTACVGESALESGGRLNDNDGSKDIVDRLDLEKSARRSTFPFTRQLKETLTTETENLLSTTDKPAPTEPDTTSLPSRRGFKSYSKNIPSLISGIFTKGSSKILSTNNSKFLKIKSNPLDES</sequence>